<proteinExistence type="predicted"/>
<dbReference type="OrthoDB" id="5976022at2759"/>
<dbReference type="AlphaFoldDB" id="A0A0D7B4W7"/>
<keyword evidence="2" id="KW-0732">Signal</keyword>
<accession>A0A0D7B4W7</accession>
<dbReference type="InterPro" id="IPR029052">
    <property type="entry name" value="Metallo-depent_PP-like"/>
</dbReference>
<protein>
    <submittedName>
        <fullName evidence="4">Metallo-dependent phosphatase</fullName>
    </submittedName>
</protein>
<evidence type="ECO:0000313" key="5">
    <source>
        <dbReference type="Proteomes" id="UP000054007"/>
    </source>
</evidence>
<feature type="signal peptide" evidence="2">
    <location>
        <begin position="1"/>
        <end position="15"/>
    </location>
</feature>
<evidence type="ECO:0000313" key="4">
    <source>
        <dbReference type="EMBL" id="KIY65199.1"/>
    </source>
</evidence>
<name>A0A0D7B4W7_9AGAR</name>
<feature type="domain" description="Calcineurin-like phosphoesterase" evidence="3">
    <location>
        <begin position="57"/>
        <end position="241"/>
    </location>
</feature>
<keyword evidence="5" id="KW-1185">Reference proteome</keyword>
<feature type="chain" id="PRO_5012520144" evidence="2">
    <location>
        <begin position="16"/>
        <end position="394"/>
    </location>
</feature>
<gene>
    <name evidence="4" type="ORF">CYLTODRAFT_379766</name>
</gene>
<dbReference type="Proteomes" id="UP000054007">
    <property type="component" value="Unassembled WGS sequence"/>
</dbReference>
<dbReference type="PANTHER" id="PTHR46546">
    <property type="entry name" value="SHEWANELLA-LIKE PROTEIN PHOSPHATASE 1"/>
    <property type="match status" value="1"/>
</dbReference>
<dbReference type="Gene3D" id="3.60.21.10">
    <property type="match status" value="1"/>
</dbReference>
<dbReference type="STRING" id="1314674.A0A0D7B4W7"/>
<dbReference type="InterPro" id="IPR004843">
    <property type="entry name" value="Calcineurin-like_PHP"/>
</dbReference>
<dbReference type="Pfam" id="PF00149">
    <property type="entry name" value="Metallophos"/>
    <property type="match status" value="1"/>
</dbReference>
<dbReference type="PANTHER" id="PTHR46546:SF4">
    <property type="entry name" value="SHEWANELLA-LIKE PROTEIN PHOSPHATASE 1"/>
    <property type="match status" value="1"/>
</dbReference>
<feature type="region of interest" description="Disordered" evidence="1">
    <location>
        <begin position="185"/>
        <end position="204"/>
    </location>
</feature>
<feature type="region of interest" description="Disordered" evidence="1">
    <location>
        <begin position="243"/>
        <end position="262"/>
    </location>
</feature>
<evidence type="ECO:0000256" key="1">
    <source>
        <dbReference type="SAM" id="MobiDB-lite"/>
    </source>
</evidence>
<evidence type="ECO:0000259" key="3">
    <source>
        <dbReference type="Pfam" id="PF00149"/>
    </source>
</evidence>
<evidence type="ECO:0000256" key="2">
    <source>
        <dbReference type="SAM" id="SignalP"/>
    </source>
</evidence>
<sequence length="394" mass="43403">MSVRILTALVPLALGTFIVLHYDLAANAAAYVQNFPFTGLVPATPNSRKEPQPYTRHIVAVGDLHGDWMNARKVLHFSGVINDQDEWSGDVDFFAQTGDIIDRGPDTIKLFTFMDELRAQAQAQGDVVLSMLGNHEWMNALGDWRYVYPTELATFDSVKARQTMLSTGAIGRSWASNYTTASRLPLHPSLGPPNTPYPSQHEGPLSHSALSFVHGGLSPSYSNLSPFPSKINEISDSLLRKLQSRDQPDPHPPGPYAGLPADATHDEQELYGSNGPLWYRGWAQDTEAAVCKDVEGVLQKTGTRRMIMGHTPDFDNITSRCGGKIIIIDTGISRAYGGVLSALSIHYTLEPIGKALTLDEQEWQEREVVSALYEDRQEILADDTRRVVGNFATP</sequence>
<dbReference type="GO" id="GO:0016787">
    <property type="term" value="F:hydrolase activity"/>
    <property type="evidence" value="ECO:0007669"/>
    <property type="project" value="InterPro"/>
</dbReference>
<organism evidence="4 5">
    <name type="scientific">Cylindrobasidium torrendii FP15055 ss-10</name>
    <dbReference type="NCBI Taxonomy" id="1314674"/>
    <lineage>
        <taxon>Eukaryota</taxon>
        <taxon>Fungi</taxon>
        <taxon>Dikarya</taxon>
        <taxon>Basidiomycota</taxon>
        <taxon>Agaricomycotina</taxon>
        <taxon>Agaricomycetes</taxon>
        <taxon>Agaricomycetidae</taxon>
        <taxon>Agaricales</taxon>
        <taxon>Marasmiineae</taxon>
        <taxon>Physalacriaceae</taxon>
        <taxon>Cylindrobasidium</taxon>
    </lineage>
</organism>
<dbReference type="SUPFAM" id="SSF56300">
    <property type="entry name" value="Metallo-dependent phosphatases"/>
    <property type="match status" value="1"/>
</dbReference>
<reference evidence="4 5" key="1">
    <citation type="journal article" date="2015" name="Fungal Genet. Biol.">
        <title>Evolution of novel wood decay mechanisms in Agaricales revealed by the genome sequences of Fistulina hepatica and Cylindrobasidium torrendii.</title>
        <authorList>
            <person name="Floudas D."/>
            <person name="Held B.W."/>
            <person name="Riley R."/>
            <person name="Nagy L.G."/>
            <person name="Koehler G."/>
            <person name="Ransdell A.S."/>
            <person name="Younus H."/>
            <person name="Chow J."/>
            <person name="Chiniquy J."/>
            <person name="Lipzen A."/>
            <person name="Tritt A."/>
            <person name="Sun H."/>
            <person name="Haridas S."/>
            <person name="LaButti K."/>
            <person name="Ohm R.A."/>
            <person name="Kues U."/>
            <person name="Blanchette R.A."/>
            <person name="Grigoriev I.V."/>
            <person name="Minto R.E."/>
            <person name="Hibbett D.S."/>
        </authorList>
    </citation>
    <scope>NUCLEOTIDE SEQUENCE [LARGE SCALE GENOMIC DNA]</scope>
    <source>
        <strain evidence="4 5">FP15055 ss-10</strain>
    </source>
</reference>
<dbReference type="EMBL" id="KN880600">
    <property type="protein sequence ID" value="KIY65199.1"/>
    <property type="molecule type" value="Genomic_DNA"/>
</dbReference>